<dbReference type="Proteomes" id="UP000015104">
    <property type="component" value="Unassembled WGS sequence"/>
</dbReference>
<dbReference type="EMBL" id="CAEY01001957">
    <property type="status" value="NOT_ANNOTATED_CDS"/>
    <property type="molecule type" value="Genomic_DNA"/>
</dbReference>
<dbReference type="InterPro" id="IPR001096">
    <property type="entry name" value="Peptidase_C13"/>
</dbReference>
<proteinExistence type="inferred from homology"/>
<dbReference type="EnsemblMetazoa" id="tetur08g05990.1">
    <property type="protein sequence ID" value="tetur08g05990.1"/>
    <property type="gene ID" value="tetur08g05990"/>
</dbReference>
<dbReference type="AlphaFoldDB" id="T1KC11"/>
<dbReference type="HOGENOM" id="CLU_249269_0_0_1"/>
<evidence type="ECO:0000313" key="4">
    <source>
        <dbReference type="Proteomes" id="UP000015104"/>
    </source>
</evidence>
<comment type="similarity">
    <text evidence="1">Belongs to the peptidase C13 family.</text>
</comment>
<feature type="transmembrane region" description="Helical" evidence="2">
    <location>
        <begin position="262"/>
        <end position="285"/>
    </location>
</feature>
<keyword evidence="2" id="KW-1133">Transmembrane helix</keyword>
<dbReference type="GO" id="GO:0051603">
    <property type="term" value="P:proteolysis involved in protein catabolic process"/>
    <property type="evidence" value="ECO:0007669"/>
    <property type="project" value="TreeGrafter"/>
</dbReference>
<name>T1KC11_TETUR</name>
<sequence length="642" mass="75090">MPDTEHHDITKETLETQYEHVVKKVASSHPQQYGDKSLANLVISQFQGTSKSQNLPKEPMDSFGRISQRDEALHYWRRRLESASENECNQVRLKLSSIIAGRRFYDMAIRRVIGRLCSAGFYTNVNSVLNTRSMLCFQCLQSDIDKSKKVDNINGIIFIYFARNFLKPTELKRNVVKSFRNSKEIFRHKTSERKRNPEKNGIKNKRISMFPKGKGENDDELDEVKNMESKKPKFCLATRKAELARWSKHREAQLSTHRVARALRVIGVLFAIFQCFIFILFWVWILGLHVDCTQSLCDLNLFAEATGKNGKMKKKIWVHEEEGGDKSRKPHNNLHKNGIMCVHLEELKKFEIAIGVRASRNTTVERPAPSSSVSEGVRHKCIKNVHQCPTKYTFNESASQLLEAQKYRKKLMRKNDDRMAFLEWIKNFLLNFFNLLRHDLKWFDIQQDVYNVLPGSIKQASQVKLKAFRFKGSNKTYLHQVITGEAQIEDDHCDDCDEDEKFHHKMPETERRIEFRLKTLHENGCIENAPMLQEIRLQIHALTGKEEKFHWNVERKGNKTCRVQDTLDAIRETNGKIIEVDWLENIHEPQDIFITFCDSLSEEKRSSSINKFGLNKREKVETERTKKNFFFKQLETMNKVQG</sequence>
<evidence type="ECO:0000313" key="3">
    <source>
        <dbReference type="EnsemblMetazoa" id="tetur08g05990.1"/>
    </source>
</evidence>
<evidence type="ECO:0000256" key="2">
    <source>
        <dbReference type="SAM" id="Phobius"/>
    </source>
</evidence>
<keyword evidence="2" id="KW-0812">Transmembrane</keyword>
<dbReference type="Pfam" id="PF01650">
    <property type="entry name" value="Peptidase_C13"/>
    <property type="match status" value="1"/>
</dbReference>
<keyword evidence="4" id="KW-1185">Reference proteome</keyword>
<dbReference type="GO" id="GO:0004197">
    <property type="term" value="F:cysteine-type endopeptidase activity"/>
    <property type="evidence" value="ECO:0007669"/>
    <property type="project" value="TreeGrafter"/>
</dbReference>
<reference evidence="4" key="1">
    <citation type="submission" date="2011-08" db="EMBL/GenBank/DDBJ databases">
        <authorList>
            <person name="Rombauts S."/>
        </authorList>
    </citation>
    <scope>NUCLEOTIDE SEQUENCE</scope>
    <source>
        <strain evidence="4">London</strain>
    </source>
</reference>
<reference evidence="3" key="2">
    <citation type="submission" date="2015-06" db="UniProtKB">
        <authorList>
            <consortium name="EnsemblMetazoa"/>
        </authorList>
    </citation>
    <scope>IDENTIFICATION</scope>
</reference>
<dbReference type="Gene3D" id="3.40.50.1460">
    <property type="match status" value="1"/>
</dbReference>
<dbReference type="GO" id="GO:0006624">
    <property type="term" value="P:vacuolar protein processing"/>
    <property type="evidence" value="ECO:0007669"/>
    <property type="project" value="TreeGrafter"/>
</dbReference>
<evidence type="ECO:0000256" key="1">
    <source>
        <dbReference type="ARBA" id="ARBA00009941"/>
    </source>
</evidence>
<dbReference type="PANTHER" id="PTHR12000">
    <property type="entry name" value="HEMOGLOBINASE FAMILY MEMBER"/>
    <property type="match status" value="1"/>
</dbReference>
<accession>T1KC11</accession>
<keyword evidence="2" id="KW-0472">Membrane</keyword>
<dbReference type="GO" id="GO:0005773">
    <property type="term" value="C:vacuole"/>
    <property type="evidence" value="ECO:0007669"/>
    <property type="project" value="GOC"/>
</dbReference>
<dbReference type="PANTHER" id="PTHR12000:SF42">
    <property type="entry name" value="LEGUMAIN"/>
    <property type="match status" value="1"/>
</dbReference>
<organism evidence="3 4">
    <name type="scientific">Tetranychus urticae</name>
    <name type="common">Two-spotted spider mite</name>
    <dbReference type="NCBI Taxonomy" id="32264"/>
    <lineage>
        <taxon>Eukaryota</taxon>
        <taxon>Metazoa</taxon>
        <taxon>Ecdysozoa</taxon>
        <taxon>Arthropoda</taxon>
        <taxon>Chelicerata</taxon>
        <taxon>Arachnida</taxon>
        <taxon>Acari</taxon>
        <taxon>Acariformes</taxon>
        <taxon>Trombidiformes</taxon>
        <taxon>Prostigmata</taxon>
        <taxon>Eleutherengona</taxon>
        <taxon>Raphignathae</taxon>
        <taxon>Tetranychoidea</taxon>
        <taxon>Tetranychidae</taxon>
        <taxon>Tetranychus</taxon>
    </lineage>
</organism>
<protein>
    <submittedName>
        <fullName evidence="3">Uncharacterized protein</fullName>
    </submittedName>
</protein>